<sequence length="61" mass="6577">MTIRCTANLPLSTRVILRGGEVAKAPDERVDPEPIDQAVDAGQQRVETEYNAQIAREAAAA</sequence>
<proteinExistence type="predicted"/>
<evidence type="ECO:0000313" key="1">
    <source>
        <dbReference type="EMBL" id="RJG13023.1"/>
    </source>
</evidence>
<protein>
    <submittedName>
        <fullName evidence="1">Uncharacterized protein</fullName>
    </submittedName>
</protein>
<dbReference type="OrthoDB" id="9944832at2"/>
<keyword evidence="2" id="KW-1185">Reference proteome</keyword>
<comment type="caution">
    <text evidence="1">The sequence shown here is derived from an EMBL/GenBank/DDBJ whole genome shotgun (WGS) entry which is preliminary data.</text>
</comment>
<organism evidence="1 2">
    <name type="scientific">Pseudomonas cavernicola</name>
    <dbReference type="NCBI Taxonomy" id="2320866"/>
    <lineage>
        <taxon>Bacteria</taxon>
        <taxon>Pseudomonadati</taxon>
        <taxon>Pseudomonadota</taxon>
        <taxon>Gammaproteobacteria</taxon>
        <taxon>Pseudomonadales</taxon>
        <taxon>Pseudomonadaceae</taxon>
        <taxon>Pseudomonas</taxon>
    </lineage>
</organism>
<dbReference type="Proteomes" id="UP000284021">
    <property type="component" value="Unassembled WGS sequence"/>
</dbReference>
<gene>
    <name evidence="1" type="ORF">D3879_07035</name>
</gene>
<name>A0A418XKM6_9PSED</name>
<dbReference type="AlphaFoldDB" id="A0A418XKM6"/>
<reference evidence="1 2" key="1">
    <citation type="submission" date="2018-09" db="EMBL/GenBank/DDBJ databases">
        <authorList>
            <person name="Zhu H."/>
        </authorList>
    </citation>
    <scope>NUCLEOTIDE SEQUENCE [LARGE SCALE GENOMIC DNA]</scope>
    <source>
        <strain evidence="1 2">K1S02-6</strain>
    </source>
</reference>
<accession>A0A418XKM6</accession>
<dbReference type="EMBL" id="QYUR01000002">
    <property type="protein sequence ID" value="RJG13023.1"/>
    <property type="molecule type" value="Genomic_DNA"/>
</dbReference>
<dbReference type="RefSeq" id="WP_119953345.1">
    <property type="nucleotide sequence ID" value="NZ_QYUR01000002.1"/>
</dbReference>
<evidence type="ECO:0000313" key="2">
    <source>
        <dbReference type="Proteomes" id="UP000284021"/>
    </source>
</evidence>